<sequence length="366" mass="38564">MFFWLTLVSLFTLSAAGPSSASSNCIGEISSLSDVNSAVNCATVNINSFTVPAGETFSLNLLDGTTVNVKGNIQFGNKTWSGPLFNVQSTFALVNGNGYKWDGGGPYYWDGGGLEDGVTKPVVMMNIIISGKLSNMDVINSPAHAFHFFSQGTLTVSGVTVDNSRGDKPNSKSKGEPAGRNTDGINLNGDNFTVENCYIYNQDDCIAIKTGSNILVRGNYCSGSHGISIGGIMTGNVVSGVTISGNTITNGKLGLRIKTDDDAKYGTVTDVVFKDNIADRISMFGVLISQSYPSDLGTPNNRVTISNISFTGGLTKIATKNNAYMAAVNCGEGSCTGTWDWSSLTTSGGKVGPYKNCDLITGFEQY</sequence>
<dbReference type="Proteomes" id="UP000053989">
    <property type="component" value="Unassembled WGS sequence"/>
</dbReference>
<dbReference type="GO" id="GO:0071555">
    <property type="term" value="P:cell wall organization"/>
    <property type="evidence" value="ECO:0007669"/>
    <property type="project" value="UniProtKB-KW"/>
</dbReference>
<organism evidence="13 14">
    <name type="scientific">Scleroderma citrinum Foug A</name>
    <dbReference type="NCBI Taxonomy" id="1036808"/>
    <lineage>
        <taxon>Eukaryota</taxon>
        <taxon>Fungi</taxon>
        <taxon>Dikarya</taxon>
        <taxon>Basidiomycota</taxon>
        <taxon>Agaricomycotina</taxon>
        <taxon>Agaricomycetes</taxon>
        <taxon>Agaricomycetidae</taxon>
        <taxon>Boletales</taxon>
        <taxon>Sclerodermatineae</taxon>
        <taxon>Sclerodermataceae</taxon>
        <taxon>Scleroderma</taxon>
    </lineage>
</organism>
<dbReference type="HOGENOM" id="CLU_040116_0_1_1"/>
<feature type="signal peptide" evidence="12">
    <location>
        <begin position="1"/>
        <end position="16"/>
    </location>
</feature>
<keyword evidence="6" id="KW-1015">Disulfide bond</keyword>
<dbReference type="InterPro" id="IPR012334">
    <property type="entry name" value="Pectin_lyas_fold"/>
</dbReference>
<dbReference type="InterPro" id="IPR006626">
    <property type="entry name" value="PbH1"/>
</dbReference>
<dbReference type="SMART" id="SM00710">
    <property type="entry name" value="PbH1"/>
    <property type="match status" value="6"/>
</dbReference>
<dbReference type="STRING" id="1036808.A0A0C3DAE7"/>
<accession>A0A0C3DAE7</accession>
<dbReference type="InterPro" id="IPR011050">
    <property type="entry name" value="Pectin_lyase_fold/virulence"/>
</dbReference>
<evidence type="ECO:0000256" key="7">
    <source>
        <dbReference type="ARBA" id="ARBA00023295"/>
    </source>
</evidence>
<keyword evidence="14" id="KW-1185">Reference proteome</keyword>
<feature type="region of interest" description="Disordered" evidence="11">
    <location>
        <begin position="161"/>
        <end position="183"/>
    </location>
</feature>
<dbReference type="EMBL" id="KN822183">
    <property type="protein sequence ID" value="KIM53359.1"/>
    <property type="molecule type" value="Genomic_DNA"/>
</dbReference>
<dbReference type="Gene3D" id="2.160.20.10">
    <property type="entry name" value="Single-stranded right-handed beta-helix, Pectin lyase-like"/>
    <property type="match status" value="1"/>
</dbReference>
<proteinExistence type="inferred from homology"/>
<dbReference type="PANTHER" id="PTHR31884:SF1">
    <property type="entry name" value="POLYGALACTURONASE"/>
    <property type="match status" value="1"/>
</dbReference>
<evidence type="ECO:0000313" key="14">
    <source>
        <dbReference type="Proteomes" id="UP000053989"/>
    </source>
</evidence>
<dbReference type="SUPFAM" id="SSF51126">
    <property type="entry name" value="Pectin lyase-like"/>
    <property type="match status" value="1"/>
</dbReference>
<name>A0A0C3DAE7_9AGAM</name>
<gene>
    <name evidence="13" type="ORF">SCLCIDRAFT_139161</name>
</gene>
<dbReference type="Pfam" id="PF00295">
    <property type="entry name" value="Glyco_hydro_28"/>
    <property type="match status" value="1"/>
</dbReference>
<keyword evidence="4" id="KW-0677">Repeat</keyword>
<protein>
    <recommendedName>
        <fullName evidence="2">endo-polygalacturonase</fullName>
        <ecNumber evidence="2">3.2.1.15</ecNumber>
    </recommendedName>
</protein>
<dbReference type="GO" id="GO:0004650">
    <property type="term" value="F:polygalacturonase activity"/>
    <property type="evidence" value="ECO:0007669"/>
    <property type="project" value="UniProtKB-EC"/>
</dbReference>
<dbReference type="OrthoDB" id="1546079at2759"/>
<dbReference type="InterPro" id="IPR000743">
    <property type="entry name" value="Glyco_hydro_28"/>
</dbReference>
<evidence type="ECO:0000256" key="4">
    <source>
        <dbReference type="ARBA" id="ARBA00022737"/>
    </source>
</evidence>
<dbReference type="GO" id="GO:0045490">
    <property type="term" value="P:pectin catabolic process"/>
    <property type="evidence" value="ECO:0007669"/>
    <property type="project" value="UniProtKB-ARBA"/>
</dbReference>
<reference evidence="13 14" key="1">
    <citation type="submission" date="2014-04" db="EMBL/GenBank/DDBJ databases">
        <authorList>
            <consortium name="DOE Joint Genome Institute"/>
            <person name="Kuo A."/>
            <person name="Kohler A."/>
            <person name="Nagy L.G."/>
            <person name="Floudas D."/>
            <person name="Copeland A."/>
            <person name="Barry K.W."/>
            <person name="Cichocki N."/>
            <person name="Veneault-Fourrey C."/>
            <person name="LaButti K."/>
            <person name="Lindquist E.A."/>
            <person name="Lipzen A."/>
            <person name="Lundell T."/>
            <person name="Morin E."/>
            <person name="Murat C."/>
            <person name="Sun H."/>
            <person name="Tunlid A."/>
            <person name="Henrissat B."/>
            <person name="Grigoriev I.V."/>
            <person name="Hibbett D.S."/>
            <person name="Martin F."/>
            <person name="Nordberg H.P."/>
            <person name="Cantor M.N."/>
            <person name="Hua S.X."/>
        </authorList>
    </citation>
    <scope>NUCLEOTIDE SEQUENCE [LARGE SCALE GENOMIC DNA]</scope>
    <source>
        <strain evidence="13 14">Foug A</strain>
    </source>
</reference>
<evidence type="ECO:0000256" key="10">
    <source>
        <dbReference type="RuleBase" id="RU361169"/>
    </source>
</evidence>
<dbReference type="EC" id="3.2.1.15" evidence="2"/>
<evidence type="ECO:0000256" key="5">
    <source>
        <dbReference type="ARBA" id="ARBA00022801"/>
    </source>
</evidence>
<evidence type="ECO:0000256" key="6">
    <source>
        <dbReference type="ARBA" id="ARBA00023157"/>
    </source>
</evidence>
<dbReference type="InParanoid" id="A0A0C3DAE7"/>
<evidence type="ECO:0000256" key="2">
    <source>
        <dbReference type="ARBA" id="ARBA00012736"/>
    </source>
</evidence>
<evidence type="ECO:0000256" key="1">
    <source>
        <dbReference type="ARBA" id="ARBA00008834"/>
    </source>
</evidence>
<comment type="catalytic activity">
    <reaction evidence="9">
        <text>(1,4-alpha-D-galacturonosyl)n+m + H2O = (1,4-alpha-D-galacturonosyl)n + (1,4-alpha-D-galacturonosyl)m.</text>
        <dbReference type="EC" id="3.2.1.15"/>
    </reaction>
</comment>
<feature type="chain" id="PRO_5002163130" description="endo-polygalacturonase" evidence="12">
    <location>
        <begin position="17"/>
        <end position="366"/>
    </location>
</feature>
<dbReference type="GO" id="GO:0005576">
    <property type="term" value="C:extracellular region"/>
    <property type="evidence" value="ECO:0007669"/>
    <property type="project" value="TreeGrafter"/>
</dbReference>
<evidence type="ECO:0000256" key="8">
    <source>
        <dbReference type="ARBA" id="ARBA00023316"/>
    </source>
</evidence>
<keyword evidence="5 10" id="KW-0378">Hydrolase</keyword>
<feature type="compositionally biased region" description="Basic and acidic residues" evidence="11">
    <location>
        <begin position="164"/>
        <end position="177"/>
    </location>
</feature>
<keyword evidence="8" id="KW-0961">Cell wall biogenesis/degradation</keyword>
<dbReference type="InterPro" id="IPR050434">
    <property type="entry name" value="Glycosyl_hydrlase_28"/>
</dbReference>
<evidence type="ECO:0000256" key="9">
    <source>
        <dbReference type="ARBA" id="ARBA00034074"/>
    </source>
</evidence>
<evidence type="ECO:0000256" key="3">
    <source>
        <dbReference type="ARBA" id="ARBA00022729"/>
    </source>
</evidence>
<reference evidence="14" key="2">
    <citation type="submission" date="2015-01" db="EMBL/GenBank/DDBJ databases">
        <title>Evolutionary Origins and Diversification of the Mycorrhizal Mutualists.</title>
        <authorList>
            <consortium name="DOE Joint Genome Institute"/>
            <consortium name="Mycorrhizal Genomics Consortium"/>
            <person name="Kohler A."/>
            <person name="Kuo A."/>
            <person name="Nagy L.G."/>
            <person name="Floudas D."/>
            <person name="Copeland A."/>
            <person name="Barry K.W."/>
            <person name="Cichocki N."/>
            <person name="Veneault-Fourrey C."/>
            <person name="LaButti K."/>
            <person name="Lindquist E.A."/>
            <person name="Lipzen A."/>
            <person name="Lundell T."/>
            <person name="Morin E."/>
            <person name="Murat C."/>
            <person name="Riley R."/>
            <person name="Ohm R."/>
            <person name="Sun H."/>
            <person name="Tunlid A."/>
            <person name="Henrissat B."/>
            <person name="Grigoriev I.V."/>
            <person name="Hibbett D.S."/>
            <person name="Martin F."/>
        </authorList>
    </citation>
    <scope>NUCLEOTIDE SEQUENCE [LARGE SCALE GENOMIC DNA]</scope>
    <source>
        <strain evidence="14">Foug A</strain>
    </source>
</reference>
<keyword evidence="7 10" id="KW-0326">Glycosidase</keyword>
<dbReference type="AlphaFoldDB" id="A0A0C3DAE7"/>
<comment type="similarity">
    <text evidence="1 10">Belongs to the glycosyl hydrolase 28 family.</text>
</comment>
<evidence type="ECO:0000313" key="13">
    <source>
        <dbReference type="EMBL" id="KIM53359.1"/>
    </source>
</evidence>
<evidence type="ECO:0000256" key="11">
    <source>
        <dbReference type="SAM" id="MobiDB-lite"/>
    </source>
</evidence>
<evidence type="ECO:0000256" key="12">
    <source>
        <dbReference type="SAM" id="SignalP"/>
    </source>
</evidence>
<keyword evidence="3 12" id="KW-0732">Signal</keyword>
<dbReference type="PANTHER" id="PTHR31884">
    <property type="entry name" value="POLYGALACTURONASE"/>
    <property type="match status" value="1"/>
</dbReference>